<evidence type="ECO:0000313" key="10">
    <source>
        <dbReference type="EMBL" id="CAH0722280.1"/>
    </source>
</evidence>
<dbReference type="PIRSF" id="PIRSF000862">
    <property type="entry name" value="Steryl_ester_lip"/>
    <property type="match status" value="1"/>
</dbReference>
<gene>
    <name evidence="10" type="ORF">BINO364_LOCUS8270</name>
</gene>
<protein>
    <recommendedName>
        <fullName evidence="9">Partial AB-hydrolase lipase domain-containing protein</fullName>
    </recommendedName>
</protein>
<evidence type="ECO:0000256" key="1">
    <source>
        <dbReference type="ARBA" id="ARBA00010701"/>
    </source>
</evidence>
<evidence type="ECO:0000313" key="11">
    <source>
        <dbReference type="Proteomes" id="UP000838878"/>
    </source>
</evidence>
<evidence type="ECO:0000256" key="4">
    <source>
        <dbReference type="ARBA" id="ARBA00022963"/>
    </source>
</evidence>
<proteinExistence type="inferred from homology"/>
<feature type="non-terminal residue" evidence="10">
    <location>
        <position position="414"/>
    </location>
</feature>
<sequence>MKKIILIILSVQQIIVTTPAVRPGKFISYSLPDKRPLKKALGYIEDTYLNFTELSNKYGYSIEEHIITTDDEYLLTVFRILSKCDQVLKYPVILMHGISDTSDTWILTGPKSGLGYILSNNCYDVWAGNLRGNTYSRKHKRLNPDVDPEYWEFSFDENGFYDLPAIIDYIINATKQTKVYYVGHSQGTTDFFVMGSLRPEYNKKVQLSIHLAPVAWMSTLKSPIPILLARATKLLKEFLDNLGFAEILGKHQVFHAIVELLCQFAPDAICGTFFALTTGYSQGSISSRNLAVSMGHILAGVSVKTVAHFGQLIMSGNFQRYDEEKEGNIRRYGTPTPSKYNVSLITSPVVLVCGQNDWLSTSEDIQILASQLPNLVEKYIVPEPKGSHNNHLWGNDVKESTYSKVLDYFKKFST</sequence>
<dbReference type="GO" id="GO:0016042">
    <property type="term" value="P:lipid catabolic process"/>
    <property type="evidence" value="ECO:0007669"/>
    <property type="project" value="UniProtKB-KW"/>
</dbReference>
<comment type="similarity">
    <text evidence="1">Belongs to the AB hydrolase superfamily. Lipase family.</text>
</comment>
<evidence type="ECO:0000256" key="2">
    <source>
        <dbReference type="ARBA" id="ARBA00022729"/>
    </source>
</evidence>
<evidence type="ECO:0000256" key="7">
    <source>
        <dbReference type="PIRSR" id="PIRSR000862-1"/>
    </source>
</evidence>
<dbReference type="InterPro" id="IPR006693">
    <property type="entry name" value="AB_hydrolase_lipase"/>
</dbReference>
<accession>A0A8J9YDB0</accession>
<dbReference type="InterPro" id="IPR025483">
    <property type="entry name" value="Lipase_euk"/>
</dbReference>
<dbReference type="Proteomes" id="UP000838878">
    <property type="component" value="Chromosome 3"/>
</dbReference>
<reference evidence="10" key="1">
    <citation type="submission" date="2021-12" db="EMBL/GenBank/DDBJ databases">
        <authorList>
            <person name="Martin H S."/>
        </authorList>
    </citation>
    <scope>NUCLEOTIDE SEQUENCE</scope>
</reference>
<keyword evidence="2 8" id="KW-0732">Signal</keyword>
<evidence type="ECO:0000259" key="9">
    <source>
        <dbReference type="Pfam" id="PF04083"/>
    </source>
</evidence>
<organism evidence="10 11">
    <name type="scientific">Brenthis ino</name>
    <name type="common">lesser marbled fritillary</name>
    <dbReference type="NCBI Taxonomy" id="405034"/>
    <lineage>
        <taxon>Eukaryota</taxon>
        <taxon>Metazoa</taxon>
        <taxon>Ecdysozoa</taxon>
        <taxon>Arthropoda</taxon>
        <taxon>Hexapoda</taxon>
        <taxon>Insecta</taxon>
        <taxon>Pterygota</taxon>
        <taxon>Neoptera</taxon>
        <taxon>Endopterygota</taxon>
        <taxon>Lepidoptera</taxon>
        <taxon>Glossata</taxon>
        <taxon>Ditrysia</taxon>
        <taxon>Papilionoidea</taxon>
        <taxon>Nymphalidae</taxon>
        <taxon>Heliconiinae</taxon>
        <taxon>Argynnini</taxon>
        <taxon>Brenthis</taxon>
    </lineage>
</organism>
<evidence type="ECO:0000256" key="6">
    <source>
        <dbReference type="ARBA" id="ARBA00023180"/>
    </source>
</evidence>
<dbReference type="FunFam" id="3.40.50.1820:FF:000057">
    <property type="entry name" value="Lipase"/>
    <property type="match status" value="1"/>
</dbReference>
<dbReference type="Gene3D" id="3.40.50.1820">
    <property type="entry name" value="alpha/beta hydrolase"/>
    <property type="match status" value="1"/>
</dbReference>
<feature type="signal peptide" evidence="8">
    <location>
        <begin position="1"/>
        <end position="20"/>
    </location>
</feature>
<feature type="chain" id="PRO_5035472667" description="Partial AB-hydrolase lipase domain-containing protein" evidence="8">
    <location>
        <begin position="21"/>
        <end position="414"/>
    </location>
</feature>
<feature type="domain" description="Partial AB-hydrolase lipase" evidence="9">
    <location>
        <begin position="52"/>
        <end position="108"/>
    </location>
</feature>
<feature type="active site" description="Charge relay system" evidence="7">
    <location>
        <position position="357"/>
    </location>
</feature>
<dbReference type="AlphaFoldDB" id="A0A8J9YDB0"/>
<evidence type="ECO:0000256" key="5">
    <source>
        <dbReference type="ARBA" id="ARBA00023098"/>
    </source>
</evidence>
<dbReference type="OrthoDB" id="9974421at2759"/>
<evidence type="ECO:0000256" key="3">
    <source>
        <dbReference type="ARBA" id="ARBA00022801"/>
    </source>
</evidence>
<feature type="active site" description="Charge relay system" evidence="7">
    <location>
        <position position="388"/>
    </location>
</feature>
<dbReference type="PANTHER" id="PTHR11005">
    <property type="entry name" value="LYSOSOMAL ACID LIPASE-RELATED"/>
    <property type="match status" value="1"/>
</dbReference>
<dbReference type="EMBL" id="OV170223">
    <property type="protein sequence ID" value="CAH0722280.1"/>
    <property type="molecule type" value="Genomic_DNA"/>
</dbReference>
<keyword evidence="6" id="KW-0325">Glycoprotein</keyword>
<dbReference type="InterPro" id="IPR029058">
    <property type="entry name" value="AB_hydrolase_fold"/>
</dbReference>
<dbReference type="SUPFAM" id="SSF53474">
    <property type="entry name" value="alpha/beta-Hydrolases"/>
    <property type="match status" value="1"/>
</dbReference>
<keyword evidence="3" id="KW-0378">Hydrolase</keyword>
<keyword evidence="11" id="KW-1185">Reference proteome</keyword>
<dbReference type="GO" id="GO:0016788">
    <property type="term" value="F:hydrolase activity, acting on ester bonds"/>
    <property type="evidence" value="ECO:0007669"/>
    <property type="project" value="InterPro"/>
</dbReference>
<dbReference type="Pfam" id="PF04083">
    <property type="entry name" value="Abhydro_lipase"/>
    <property type="match status" value="1"/>
</dbReference>
<keyword evidence="5" id="KW-0443">Lipid metabolism</keyword>
<evidence type="ECO:0000256" key="8">
    <source>
        <dbReference type="SAM" id="SignalP"/>
    </source>
</evidence>
<name>A0A8J9YDB0_9NEOP</name>
<feature type="active site" description="Nucleophile" evidence="7">
    <location>
        <position position="185"/>
    </location>
</feature>
<keyword evidence="4" id="KW-0442">Lipid degradation</keyword>